<dbReference type="Proteomes" id="UP000275846">
    <property type="component" value="Unassembled WGS sequence"/>
</dbReference>
<sequence length="212" mass="23961">MERCGSELQMRWSGHLVRMDEDRLRKRLFYGDFAMGSRRQQAQVRRYKYTLKTFLNQLQISPANWEDLTRNRAAWRRTVKVGAEIYKANQIVAAEAKRVARQSPATRINTANAQAVPICPRCQCTFRARIGLVWHLRTQCNNATTAVLRPMPPTFRRTPKVTPGTNSPTPIIIETTSQYLTSVTSTTVATTIITTSDGGSVINCPRCGRTSI</sequence>
<dbReference type="AlphaFoldDB" id="A0A183SL00"/>
<keyword evidence="2" id="KW-1185">Reference proteome</keyword>
<proteinExistence type="predicted"/>
<accession>A0A183SL00</accession>
<evidence type="ECO:0000313" key="1">
    <source>
        <dbReference type="EMBL" id="VDL91283.1"/>
    </source>
</evidence>
<gene>
    <name evidence="1" type="ORF">SSLN_LOCUS4898</name>
</gene>
<reference evidence="3" key="1">
    <citation type="submission" date="2016-06" db="UniProtKB">
        <authorList>
            <consortium name="WormBaseParasite"/>
        </authorList>
    </citation>
    <scope>IDENTIFICATION</scope>
</reference>
<dbReference type="OrthoDB" id="6309781at2759"/>
<evidence type="ECO:0000313" key="3">
    <source>
        <dbReference type="WBParaSite" id="SSLN_0000505701-mRNA-1"/>
    </source>
</evidence>
<organism evidence="3">
    <name type="scientific">Schistocephalus solidus</name>
    <name type="common">Tapeworm</name>
    <dbReference type="NCBI Taxonomy" id="70667"/>
    <lineage>
        <taxon>Eukaryota</taxon>
        <taxon>Metazoa</taxon>
        <taxon>Spiralia</taxon>
        <taxon>Lophotrochozoa</taxon>
        <taxon>Platyhelminthes</taxon>
        <taxon>Cestoda</taxon>
        <taxon>Eucestoda</taxon>
        <taxon>Diphyllobothriidea</taxon>
        <taxon>Diphyllobothriidae</taxon>
        <taxon>Schistocephalus</taxon>
    </lineage>
</organism>
<dbReference type="EMBL" id="UYSU01033040">
    <property type="protein sequence ID" value="VDL91283.1"/>
    <property type="molecule type" value="Genomic_DNA"/>
</dbReference>
<reference evidence="1 2" key="2">
    <citation type="submission" date="2018-11" db="EMBL/GenBank/DDBJ databases">
        <authorList>
            <consortium name="Pathogen Informatics"/>
        </authorList>
    </citation>
    <scope>NUCLEOTIDE SEQUENCE [LARGE SCALE GENOMIC DNA]</scope>
    <source>
        <strain evidence="1 2">NST_G2</strain>
    </source>
</reference>
<protein>
    <submittedName>
        <fullName evidence="3">C2H2-type domain-containing protein</fullName>
    </submittedName>
</protein>
<dbReference type="WBParaSite" id="SSLN_0000505701-mRNA-1">
    <property type="protein sequence ID" value="SSLN_0000505701-mRNA-1"/>
    <property type="gene ID" value="SSLN_0000505701"/>
</dbReference>
<name>A0A183SL00_SCHSO</name>
<evidence type="ECO:0000313" key="2">
    <source>
        <dbReference type="Proteomes" id="UP000275846"/>
    </source>
</evidence>